<reference evidence="2 3" key="1">
    <citation type="submission" date="2014-08" db="EMBL/GenBank/DDBJ databases">
        <title>Whole genome shotgun sequence of Rhizobium rubi NBRC 13261.</title>
        <authorList>
            <person name="Katano-Makiyama Y."/>
            <person name="Hosoyama A."/>
            <person name="Hashimoto M."/>
            <person name="Hosoyama Y."/>
            <person name="Noguchi M."/>
            <person name="Tsuchikane K."/>
            <person name="Uohara A."/>
            <person name="Ohji S."/>
            <person name="Ichikawa N."/>
            <person name="Kimura A."/>
            <person name="Yamazoe A."/>
            <person name="Fujita N."/>
        </authorList>
    </citation>
    <scope>NUCLEOTIDE SEQUENCE [LARGE SCALE GENOMIC DNA]</scope>
    <source>
        <strain evidence="2 3">NBRC 13261</strain>
    </source>
</reference>
<feature type="transmembrane region" description="Helical" evidence="1">
    <location>
        <begin position="20"/>
        <end position="41"/>
    </location>
</feature>
<proteinExistence type="predicted"/>
<keyword evidence="1" id="KW-0812">Transmembrane</keyword>
<dbReference type="Proteomes" id="UP000028701">
    <property type="component" value="Unassembled WGS sequence"/>
</dbReference>
<protein>
    <submittedName>
        <fullName evidence="2">Uncharacterized protein</fullName>
    </submittedName>
</protein>
<sequence length="47" mass="4973">MDSLVEAFKIALTVSPDRLAGLVALSGIALAGFAIHVIYSVTKNKDR</sequence>
<keyword evidence="1" id="KW-0472">Membrane</keyword>
<dbReference type="EMBL" id="BBJU01000031">
    <property type="protein sequence ID" value="GAK73129.1"/>
    <property type="molecule type" value="Genomic_DNA"/>
</dbReference>
<comment type="caution">
    <text evidence="2">The sequence shown here is derived from an EMBL/GenBank/DDBJ whole genome shotgun (WGS) entry which is preliminary data.</text>
</comment>
<evidence type="ECO:0000256" key="1">
    <source>
        <dbReference type="SAM" id="Phobius"/>
    </source>
</evidence>
<keyword evidence="1" id="KW-1133">Transmembrane helix</keyword>
<gene>
    <name evidence="2" type="ORF">RRU01S_31_00630</name>
</gene>
<accession>A0A081D2I3</accession>
<evidence type="ECO:0000313" key="3">
    <source>
        <dbReference type="Proteomes" id="UP000028701"/>
    </source>
</evidence>
<organism evidence="2 3">
    <name type="scientific">Agrobacterium rubi TR3 = NBRC 13261</name>
    <dbReference type="NCBI Taxonomy" id="1368415"/>
    <lineage>
        <taxon>Bacteria</taxon>
        <taxon>Pseudomonadati</taxon>
        <taxon>Pseudomonadota</taxon>
        <taxon>Alphaproteobacteria</taxon>
        <taxon>Hyphomicrobiales</taxon>
        <taxon>Rhizobiaceae</taxon>
        <taxon>Rhizobium/Agrobacterium group</taxon>
        <taxon>Agrobacterium</taxon>
    </lineage>
</organism>
<name>A0A081D2I3_9HYPH</name>
<evidence type="ECO:0000313" key="2">
    <source>
        <dbReference type="EMBL" id="GAK73129.1"/>
    </source>
</evidence>
<dbReference type="AlphaFoldDB" id="A0A081D2I3"/>